<protein>
    <submittedName>
        <fullName evidence="1">Uncharacterized protein</fullName>
    </submittedName>
</protein>
<reference evidence="2" key="1">
    <citation type="submission" date="2011-07" db="EMBL/GenBank/DDBJ databases">
        <authorList>
            <consortium name="Caenorhabditis brenneri Sequencing and Analysis Consortium"/>
            <person name="Wilson R.K."/>
        </authorList>
    </citation>
    <scope>NUCLEOTIDE SEQUENCE [LARGE SCALE GENOMIC DNA]</scope>
    <source>
        <strain evidence="2">PB2801</strain>
    </source>
</reference>
<sequence>MTAFTTNFTNGTRKTPENFLGENKNLVNLDNLLGSNAPSTAGGKPFFTSSAPAANPFAAQQRKSPTLNEMRAAQGQALPIPSMELCGAFPRYNPFANLF</sequence>
<dbReference type="OrthoDB" id="4033880at2759"/>
<evidence type="ECO:0000313" key="1">
    <source>
        <dbReference type="EMBL" id="EGT34920.1"/>
    </source>
</evidence>
<dbReference type="eggNOG" id="KOG2056">
    <property type="taxonomic scope" value="Eukaryota"/>
</dbReference>
<organism evidence="2">
    <name type="scientific">Caenorhabditis brenneri</name>
    <name type="common">Nematode worm</name>
    <dbReference type="NCBI Taxonomy" id="135651"/>
    <lineage>
        <taxon>Eukaryota</taxon>
        <taxon>Metazoa</taxon>
        <taxon>Ecdysozoa</taxon>
        <taxon>Nematoda</taxon>
        <taxon>Chromadorea</taxon>
        <taxon>Rhabditida</taxon>
        <taxon>Rhabditina</taxon>
        <taxon>Rhabditomorpha</taxon>
        <taxon>Rhabditoidea</taxon>
        <taxon>Rhabditidae</taxon>
        <taxon>Peloderinae</taxon>
        <taxon>Caenorhabditis</taxon>
    </lineage>
</organism>
<dbReference type="HOGENOM" id="CLU_2322441_0_0_1"/>
<dbReference type="Proteomes" id="UP000008068">
    <property type="component" value="Unassembled WGS sequence"/>
</dbReference>
<accession>G0NNT9</accession>
<dbReference type="EMBL" id="GL379916">
    <property type="protein sequence ID" value="EGT34920.1"/>
    <property type="molecule type" value="Genomic_DNA"/>
</dbReference>
<name>G0NNT9_CAEBE</name>
<proteinExistence type="predicted"/>
<gene>
    <name evidence="1" type="ORF">CAEBREN_12922</name>
</gene>
<dbReference type="STRING" id="135651.G0NNT9"/>
<evidence type="ECO:0000313" key="2">
    <source>
        <dbReference type="Proteomes" id="UP000008068"/>
    </source>
</evidence>
<dbReference type="InParanoid" id="G0NNT9"/>
<dbReference type="AlphaFoldDB" id="G0NNT9"/>
<keyword evidence="2" id="KW-1185">Reference proteome</keyword>